<dbReference type="RefSeq" id="WP_072714518.1">
    <property type="nucleotide sequence ID" value="NZ_FRAU01000001.1"/>
</dbReference>
<dbReference type="OrthoDB" id="9784874at2"/>
<evidence type="ECO:0000313" key="1">
    <source>
        <dbReference type="EMBL" id="SHK21360.1"/>
    </source>
</evidence>
<keyword evidence="2" id="KW-1185">Reference proteome</keyword>
<dbReference type="EMBL" id="FRAU01000001">
    <property type="protein sequence ID" value="SHK21360.1"/>
    <property type="molecule type" value="Genomic_DNA"/>
</dbReference>
<dbReference type="STRING" id="633813.SAMN04488087_0682"/>
<name>A0A1M6QMN3_9BACT</name>
<dbReference type="Proteomes" id="UP000185812">
    <property type="component" value="Unassembled WGS sequence"/>
</dbReference>
<evidence type="ECO:0008006" key="3">
    <source>
        <dbReference type="Google" id="ProtNLM"/>
    </source>
</evidence>
<proteinExistence type="predicted"/>
<dbReference type="AlphaFoldDB" id="A0A1M6QMN3"/>
<accession>A0A1M6QMN3</accession>
<dbReference type="PROSITE" id="PS51257">
    <property type="entry name" value="PROKAR_LIPOPROTEIN"/>
    <property type="match status" value="1"/>
</dbReference>
<reference evidence="2" key="1">
    <citation type="submission" date="2016-11" db="EMBL/GenBank/DDBJ databases">
        <authorList>
            <person name="Varghese N."/>
            <person name="Submissions S."/>
        </authorList>
    </citation>
    <scope>NUCLEOTIDE SEQUENCE [LARGE SCALE GENOMIC DNA]</scope>
    <source>
        <strain evidence="2">DSM 22212</strain>
    </source>
</reference>
<gene>
    <name evidence="1" type="ORF">SAMN04488087_0682</name>
</gene>
<evidence type="ECO:0000313" key="2">
    <source>
        <dbReference type="Proteomes" id="UP000185812"/>
    </source>
</evidence>
<organism evidence="1 2">
    <name type="scientific">Rhodothermus profundi</name>
    <dbReference type="NCBI Taxonomy" id="633813"/>
    <lineage>
        <taxon>Bacteria</taxon>
        <taxon>Pseudomonadati</taxon>
        <taxon>Rhodothermota</taxon>
        <taxon>Rhodothermia</taxon>
        <taxon>Rhodothermales</taxon>
        <taxon>Rhodothermaceae</taxon>
        <taxon>Rhodothermus</taxon>
    </lineage>
</organism>
<sequence>MRERLRHSWLLVLVGLLGCDLFAPREPEAPVAESGTFLQPDTPERVVQNLQAAIAEQNAGNYVRSLAEPFTFIPTATAQSRDPALWAGWNRAREEQYFTAMVAAVSPSATPQLQLSNERASFDSERRYVLEASYRLTVPHTHPDAPTIVEGRLIWEITQQPSGLWALERWTDRQQGDVPSWSDLKRAFIN</sequence>
<protein>
    <recommendedName>
        <fullName evidence="3">SnoaL-like domain-containing protein</fullName>
    </recommendedName>
</protein>